<feature type="transmembrane region" description="Helical" evidence="1">
    <location>
        <begin position="265"/>
        <end position="286"/>
    </location>
</feature>
<feature type="transmembrane region" description="Helical" evidence="1">
    <location>
        <begin position="28"/>
        <end position="43"/>
    </location>
</feature>
<evidence type="ECO:0000313" key="3">
    <source>
        <dbReference type="Proteomes" id="UP001600039"/>
    </source>
</evidence>
<keyword evidence="1" id="KW-1133">Transmembrane helix</keyword>
<gene>
    <name evidence="2" type="ORF">ACFX5D_08545</name>
</gene>
<feature type="transmembrane region" description="Helical" evidence="1">
    <location>
        <begin position="293"/>
        <end position="312"/>
    </location>
</feature>
<accession>A0ABW6HMT7</accession>
<sequence length="342" mass="39830">MIFILFSAFFLFALISFFLPQERLYKTILFFALGLVLILIAGFRSDEVVRDYVNYVTYFHDQDFLVVEPAFVVISKIIYSLIGPYPIYLFLSFAILGVSFKLIAIKQLTELWFLSLVIYLSNFFILHEMTQIRAGIASAFLLLCIKPIYERDLKRFLLFALLGFLFHYSAIVILPLWFLGIKTRKKVLSLSLPIGYLVYFSRINLITTIPISVIQTKISMYQTLMELGNEESILINVFNFVFLAKILIFYFLLSKYNLLLSYNKYTPILMKIYCISLMSYLVLAVLPPIATRINELLAVVDIILIPFIYYAFKPAWFSKSLIVFIGMCFLLINLFYIKLIVF</sequence>
<reference evidence="2 3" key="1">
    <citation type="submission" date="2024-06" db="EMBL/GenBank/DDBJ databases">
        <title>Flavobacterium spp. isolated from glacier.</title>
        <authorList>
            <person name="Han D."/>
        </authorList>
    </citation>
    <scope>NUCLEOTIDE SEQUENCE [LARGE SCALE GENOMIC DNA]</scope>
    <source>
        <strain evidence="2 3">LB3P45</strain>
    </source>
</reference>
<protein>
    <submittedName>
        <fullName evidence="2">EpsG family protein</fullName>
    </submittedName>
</protein>
<feature type="transmembrane region" description="Helical" evidence="1">
    <location>
        <begin position="111"/>
        <end position="126"/>
    </location>
</feature>
<dbReference type="Proteomes" id="UP001600039">
    <property type="component" value="Unassembled WGS sequence"/>
</dbReference>
<dbReference type="InterPro" id="IPR049458">
    <property type="entry name" value="EpsG-like"/>
</dbReference>
<evidence type="ECO:0000256" key="1">
    <source>
        <dbReference type="SAM" id="Phobius"/>
    </source>
</evidence>
<feature type="transmembrane region" description="Helical" evidence="1">
    <location>
        <begin position="156"/>
        <end position="178"/>
    </location>
</feature>
<evidence type="ECO:0000313" key="2">
    <source>
        <dbReference type="EMBL" id="MFE3848008.1"/>
    </source>
</evidence>
<dbReference type="RefSeq" id="WP_379857809.1">
    <property type="nucleotide sequence ID" value="NZ_JBHZQA010000004.1"/>
</dbReference>
<proteinExistence type="predicted"/>
<feature type="transmembrane region" description="Helical" evidence="1">
    <location>
        <begin position="87"/>
        <end position="104"/>
    </location>
</feature>
<feature type="transmembrane region" description="Helical" evidence="1">
    <location>
        <begin position="318"/>
        <end position="337"/>
    </location>
</feature>
<keyword evidence="3" id="KW-1185">Reference proteome</keyword>
<feature type="transmembrane region" description="Helical" evidence="1">
    <location>
        <begin position="190"/>
        <end position="213"/>
    </location>
</feature>
<dbReference type="Pfam" id="PF14897">
    <property type="entry name" value="EpsG"/>
    <property type="match status" value="1"/>
</dbReference>
<keyword evidence="1" id="KW-0472">Membrane</keyword>
<name>A0ABW6HMT7_9FLAO</name>
<organism evidence="2 3">
    <name type="scientific">Flavobacterium fructosi</name>
    <dbReference type="NCBI Taxonomy" id="3230416"/>
    <lineage>
        <taxon>Bacteria</taxon>
        <taxon>Pseudomonadati</taxon>
        <taxon>Bacteroidota</taxon>
        <taxon>Flavobacteriia</taxon>
        <taxon>Flavobacteriales</taxon>
        <taxon>Flavobacteriaceae</taxon>
        <taxon>Flavobacterium</taxon>
    </lineage>
</organism>
<comment type="caution">
    <text evidence="2">The sequence shown here is derived from an EMBL/GenBank/DDBJ whole genome shotgun (WGS) entry which is preliminary data.</text>
</comment>
<dbReference type="EMBL" id="JBHZQA010000004">
    <property type="protein sequence ID" value="MFE3848008.1"/>
    <property type="molecule type" value="Genomic_DNA"/>
</dbReference>
<keyword evidence="1" id="KW-0812">Transmembrane</keyword>
<feature type="transmembrane region" description="Helical" evidence="1">
    <location>
        <begin position="233"/>
        <end position="253"/>
    </location>
</feature>